<dbReference type="Gene3D" id="1.10.10.60">
    <property type="entry name" value="Homeodomain-like"/>
    <property type="match status" value="1"/>
</dbReference>
<proteinExistence type="predicted"/>
<dbReference type="EMBL" id="QZFU01000029">
    <property type="protein sequence ID" value="RJO72219.1"/>
    <property type="molecule type" value="Genomic_DNA"/>
</dbReference>
<dbReference type="GO" id="GO:0000976">
    <property type="term" value="F:transcription cis-regulatory region binding"/>
    <property type="evidence" value="ECO:0007669"/>
    <property type="project" value="TreeGrafter"/>
</dbReference>
<dbReference type="Gene3D" id="1.10.357.10">
    <property type="entry name" value="Tetracycline Repressor, domain 2"/>
    <property type="match status" value="1"/>
</dbReference>
<dbReference type="Pfam" id="PF17754">
    <property type="entry name" value="TetR_C_14"/>
    <property type="match status" value="1"/>
</dbReference>
<keyword evidence="1" id="KW-0805">Transcription regulation</keyword>
<feature type="region of interest" description="Disordered" evidence="5">
    <location>
        <begin position="1"/>
        <end position="23"/>
    </location>
</feature>
<dbReference type="PROSITE" id="PS50977">
    <property type="entry name" value="HTH_TETR_2"/>
    <property type="match status" value="1"/>
</dbReference>
<keyword evidence="8" id="KW-1185">Reference proteome</keyword>
<protein>
    <submittedName>
        <fullName evidence="7">TetR family transcriptional regulator</fullName>
    </submittedName>
</protein>
<dbReference type="OrthoDB" id="4143918at2"/>
<evidence type="ECO:0000256" key="2">
    <source>
        <dbReference type="ARBA" id="ARBA00023125"/>
    </source>
</evidence>
<dbReference type="Proteomes" id="UP000266677">
    <property type="component" value="Unassembled WGS sequence"/>
</dbReference>
<dbReference type="AlphaFoldDB" id="A0A3A4JRP6"/>
<dbReference type="PRINTS" id="PR00455">
    <property type="entry name" value="HTHTETR"/>
</dbReference>
<dbReference type="InterPro" id="IPR050109">
    <property type="entry name" value="HTH-type_TetR-like_transc_reg"/>
</dbReference>
<sequence>MSVDVSGDRSPASGLRERKKERTRRTIRREAFRLFREQGYAETTVDQIAAAAEVSPSTFFRYFPSKEQLALVDDLDPVMFAAIDRQPADLTMLETFRRATVEAFDSLSEEEMAFESERVRLVFSVPELRGAMAQEMERNIELITRIVARRTGHAIDDFEVRVFAGALMGAMLGIMDRVPFSTDLVVRVVDFLGAGLPLSNVKPTEQ</sequence>
<organism evidence="7 8">
    <name type="scientific">Nocardia panacis</name>
    <dbReference type="NCBI Taxonomy" id="2340916"/>
    <lineage>
        <taxon>Bacteria</taxon>
        <taxon>Bacillati</taxon>
        <taxon>Actinomycetota</taxon>
        <taxon>Actinomycetes</taxon>
        <taxon>Mycobacteriales</taxon>
        <taxon>Nocardiaceae</taxon>
        <taxon>Nocardia</taxon>
    </lineage>
</organism>
<evidence type="ECO:0000259" key="6">
    <source>
        <dbReference type="PROSITE" id="PS50977"/>
    </source>
</evidence>
<dbReference type="InterPro" id="IPR041347">
    <property type="entry name" value="MftR_C"/>
</dbReference>
<dbReference type="PANTHER" id="PTHR30055:SF234">
    <property type="entry name" value="HTH-TYPE TRANSCRIPTIONAL REGULATOR BETI"/>
    <property type="match status" value="1"/>
</dbReference>
<evidence type="ECO:0000256" key="3">
    <source>
        <dbReference type="ARBA" id="ARBA00023163"/>
    </source>
</evidence>
<evidence type="ECO:0000256" key="5">
    <source>
        <dbReference type="SAM" id="MobiDB-lite"/>
    </source>
</evidence>
<evidence type="ECO:0000256" key="1">
    <source>
        <dbReference type="ARBA" id="ARBA00023015"/>
    </source>
</evidence>
<dbReference type="Pfam" id="PF00440">
    <property type="entry name" value="TetR_N"/>
    <property type="match status" value="1"/>
</dbReference>
<dbReference type="PANTHER" id="PTHR30055">
    <property type="entry name" value="HTH-TYPE TRANSCRIPTIONAL REGULATOR RUTR"/>
    <property type="match status" value="1"/>
</dbReference>
<dbReference type="InterPro" id="IPR009057">
    <property type="entry name" value="Homeodomain-like_sf"/>
</dbReference>
<dbReference type="RefSeq" id="WP_120043321.1">
    <property type="nucleotide sequence ID" value="NZ_QZFU01000029.1"/>
</dbReference>
<name>A0A3A4JRP6_9NOCA</name>
<accession>A0A3A4JRP6</accession>
<keyword evidence="3" id="KW-0804">Transcription</keyword>
<reference evidence="7 8" key="1">
    <citation type="submission" date="2018-09" db="EMBL/GenBank/DDBJ databases">
        <title>YIM PH21274 draft genome.</title>
        <authorList>
            <person name="Miao C."/>
        </authorList>
    </citation>
    <scope>NUCLEOTIDE SEQUENCE [LARGE SCALE GENOMIC DNA]</scope>
    <source>
        <strain evidence="7 8">YIM PH 21724</strain>
    </source>
</reference>
<evidence type="ECO:0000313" key="7">
    <source>
        <dbReference type="EMBL" id="RJO72219.1"/>
    </source>
</evidence>
<evidence type="ECO:0000256" key="4">
    <source>
        <dbReference type="PROSITE-ProRule" id="PRU00335"/>
    </source>
</evidence>
<dbReference type="SUPFAM" id="SSF46689">
    <property type="entry name" value="Homeodomain-like"/>
    <property type="match status" value="1"/>
</dbReference>
<feature type="domain" description="HTH tetR-type" evidence="6">
    <location>
        <begin position="21"/>
        <end position="81"/>
    </location>
</feature>
<gene>
    <name evidence="7" type="ORF">D5S18_23970</name>
</gene>
<feature type="DNA-binding region" description="H-T-H motif" evidence="4">
    <location>
        <begin position="44"/>
        <end position="63"/>
    </location>
</feature>
<comment type="caution">
    <text evidence="7">The sequence shown here is derived from an EMBL/GenBank/DDBJ whole genome shotgun (WGS) entry which is preliminary data.</text>
</comment>
<evidence type="ECO:0000313" key="8">
    <source>
        <dbReference type="Proteomes" id="UP000266677"/>
    </source>
</evidence>
<keyword evidence="2 4" id="KW-0238">DNA-binding</keyword>
<dbReference type="GO" id="GO:0003700">
    <property type="term" value="F:DNA-binding transcription factor activity"/>
    <property type="evidence" value="ECO:0007669"/>
    <property type="project" value="TreeGrafter"/>
</dbReference>
<dbReference type="InterPro" id="IPR001647">
    <property type="entry name" value="HTH_TetR"/>
</dbReference>